<dbReference type="GO" id="GO:0071973">
    <property type="term" value="P:bacterial-type flagellum-dependent cell motility"/>
    <property type="evidence" value="ECO:0007669"/>
    <property type="project" value="InterPro"/>
</dbReference>
<dbReference type="RefSeq" id="WP_084575433.1">
    <property type="nucleotide sequence ID" value="NZ_CP155572.1"/>
</dbReference>
<dbReference type="NCBIfam" id="TIGR00205">
    <property type="entry name" value="fliE"/>
    <property type="match status" value="1"/>
</dbReference>
<dbReference type="PANTHER" id="PTHR34653:SF1">
    <property type="entry name" value="FLAGELLAR HOOK-BASAL BODY COMPLEX PROTEIN FLIE"/>
    <property type="match status" value="1"/>
</dbReference>
<keyword evidence="6" id="KW-0966">Cell projection</keyword>
<comment type="subcellular location">
    <subcellularLocation>
        <location evidence="1 4">Bacterial flagellum basal body</location>
    </subcellularLocation>
</comment>
<dbReference type="PRINTS" id="PR01006">
    <property type="entry name" value="FLGHOOKFLIE"/>
</dbReference>
<keyword evidence="7" id="KW-1185">Reference proteome</keyword>
<evidence type="ECO:0000256" key="4">
    <source>
        <dbReference type="HAMAP-Rule" id="MF_00724"/>
    </source>
</evidence>
<evidence type="ECO:0000313" key="6">
    <source>
        <dbReference type="EMBL" id="SMC66013.1"/>
    </source>
</evidence>
<accession>A0A1W2AZ93</accession>
<keyword evidence="6" id="KW-0282">Flagellum</keyword>
<reference evidence="6 7" key="1">
    <citation type="submission" date="2017-04" db="EMBL/GenBank/DDBJ databases">
        <authorList>
            <person name="Afonso C.L."/>
            <person name="Miller P.J."/>
            <person name="Scott M.A."/>
            <person name="Spackman E."/>
            <person name="Goraichik I."/>
            <person name="Dimitrov K.M."/>
            <person name="Suarez D.L."/>
            <person name="Swayne D.E."/>
        </authorList>
    </citation>
    <scope>NUCLEOTIDE SEQUENCE [LARGE SCALE GENOMIC DNA]</scope>
    <source>
        <strain evidence="6 7">DSM 5090</strain>
    </source>
</reference>
<sequence>MRIEALKLMPVKGKIAEMDSVDSSQQPDKPFGEFLKDALNNVNNLQGESRQASMNLAAGKVQDIAEVTIAAEKAAIALQLTMQVRNKVVDAYQEVMRMQV</sequence>
<dbReference type="Proteomes" id="UP000192738">
    <property type="component" value="Unassembled WGS sequence"/>
</dbReference>
<name>A0A1W2AZ93_9FIRM</name>
<evidence type="ECO:0000256" key="5">
    <source>
        <dbReference type="NCBIfam" id="TIGR00205"/>
    </source>
</evidence>
<dbReference type="OrthoDB" id="9812413at2"/>
<keyword evidence="3 4" id="KW-0975">Bacterial flagellum</keyword>
<gene>
    <name evidence="4" type="primary">fliE</name>
    <name evidence="6" type="ORF">SAMN04488500_106234</name>
</gene>
<evidence type="ECO:0000256" key="2">
    <source>
        <dbReference type="ARBA" id="ARBA00009272"/>
    </source>
</evidence>
<comment type="similarity">
    <text evidence="2 4">Belongs to the FliE family.</text>
</comment>
<organism evidence="6 7">
    <name type="scientific">Sporomusa malonica</name>
    <dbReference type="NCBI Taxonomy" id="112901"/>
    <lineage>
        <taxon>Bacteria</taxon>
        <taxon>Bacillati</taxon>
        <taxon>Bacillota</taxon>
        <taxon>Negativicutes</taxon>
        <taxon>Selenomonadales</taxon>
        <taxon>Sporomusaceae</taxon>
        <taxon>Sporomusa</taxon>
    </lineage>
</organism>
<dbReference type="GO" id="GO:0009425">
    <property type="term" value="C:bacterial-type flagellum basal body"/>
    <property type="evidence" value="ECO:0007669"/>
    <property type="project" value="UniProtKB-SubCell"/>
</dbReference>
<dbReference type="GO" id="GO:0003774">
    <property type="term" value="F:cytoskeletal motor activity"/>
    <property type="evidence" value="ECO:0007669"/>
    <property type="project" value="InterPro"/>
</dbReference>
<proteinExistence type="inferred from homology"/>
<dbReference type="AlphaFoldDB" id="A0A1W2AZ93"/>
<evidence type="ECO:0000256" key="1">
    <source>
        <dbReference type="ARBA" id="ARBA00004117"/>
    </source>
</evidence>
<dbReference type="PANTHER" id="PTHR34653">
    <property type="match status" value="1"/>
</dbReference>
<dbReference type="Pfam" id="PF02049">
    <property type="entry name" value="FliE"/>
    <property type="match status" value="1"/>
</dbReference>
<protein>
    <recommendedName>
        <fullName evidence="4 5">Flagellar hook-basal body complex protein FliE</fullName>
    </recommendedName>
</protein>
<evidence type="ECO:0000313" key="7">
    <source>
        <dbReference type="Proteomes" id="UP000192738"/>
    </source>
</evidence>
<dbReference type="STRING" id="112901.SAMN04488500_106234"/>
<keyword evidence="6" id="KW-0969">Cilium</keyword>
<dbReference type="InterPro" id="IPR001624">
    <property type="entry name" value="FliE"/>
</dbReference>
<dbReference type="GO" id="GO:0005198">
    <property type="term" value="F:structural molecule activity"/>
    <property type="evidence" value="ECO:0007669"/>
    <property type="project" value="UniProtKB-UniRule"/>
</dbReference>
<evidence type="ECO:0000256" key="3">
    <source>
        <dbReference type="ARBA" id="ARBA00023143"/>
    </source>
</evidence>
<dbReference type="EMBL" id="FWXI01000006">
    <property type="protein sequence ID" value="SMC66013.1"/>
    <property type="molecule type" value="Genomic_DNA"/>
</dbReference>
<dbReference type="HAMAP" id="MF_00724">
    <property type="entry name" value="FliE"/>
    <property type="match status" value="1"/>
</dbReference>